<evidence type="ECO:0000256" key="1">
    <source>
        <dbReference type="ARBA" id="ARBA00004304"/>
    </source>
</evidence>
<dbReference type="Gene3D" id="2.70.130.10">
    <property type="entry name" value="Mannose-6-phosphate receptor binding domain"/>
    <property type="match status" value="1"/>
</dbReference>
<dbReference type="AlphaFoldDB" id="L0PDW1"/>
<evidence type="ECO:0000256" key="5">
    <source>
        <dbReference type="ARBA" id="ARBA00013776"/>
    </source>
</evidence>
<dbReference type="SUPFAM" id="SSF50911">
    <property type="entry name" value="Mannose 6-phosphate receptor domain"/>
    <property type="match status" value="1"/>
</dbReference>
<dbReference type="Proteomes" id="UP000010422">
    <property type="component" value="Unassembled WGS sequence"/>
</dbReference>
<dbReference type="GO" id="GO:0000139">
    <property type="term" value="C:Golgi membrane"/>
    <property type="evidence" value="ECO:0007669"/>
    <property type="project" value="UniProtKB-SubCell"/>
</dbReference>
<evidence type="ECO:0000256" key="13">
    <source>
        <dbReference type="ARBA" id="ARBA00023157"/>
    </source>
</evidence>
<keyword evidence="13" id="KW-1015">Disulfide bond</keyword>
<dbReference type="Pfam" id="PF09451">
    <property type="entry name" value="ATG27"/>
    <property type="match status" value="1"/>
</dbReference>
<accession>L0PDW1</accession>
<evidence type="ECO:0000259" key="15">
    <source>
        <dbReference type="PROSITE" id="PS51914"/>
    </source>
</evidence>
<keyword evidence="14" id="KW-0968">Cytoplasmic vesicle</keyword>
<keyword evidence="6" id="KW-0812">Transmembrane</keyword>
<name>L0PDW1_PNEJI</name>
<keyword evidence="10" id="KW-0333">Golgi apparatus</keyword>
<evidence type="ECO:0000256" key="11">
    <source>
        <dbReference type="ARBA" id="ARBA00023128"/>
    </source>
</evidence>
<evidence type="ECO:0000313" key="17">
    <source>
        <dbReference type="Proteomes" id="UP000010422"/>
    </source>
</evidence>
<dbReference type="InParanoid" id="L0PDW1"/>
<keyword evidence="9" id="KW-0072">Autophagy</keyword>
<evidence type="ECO:0000256" key="14">
    <source>
        <dbReference type="ARBA" id="ARBA00023329"/>
    </source>
</evidence>
<dbReference type="VEuPathDB" id="FungiDB:PNEJI1_000803"/>
<dbReference type="InterPro" id="IPR018939">
    <property type="entry name" value="Autophagy-rel_prot_27"/>
</dbReference>
<reference evidence="16 17" key="1">
    <citation type="journal article" date="2012" name="MBio">
        <title>De novo assembly of the Pneumocystis jirovecii genome from a single bronchoalveolar lavage fluid specimen from a patient.</title>
        <authorList>
            <person name="Cisse O.H."/>
            <person name="Pagni M."/>
            <person name="Hauser P.M."/>
        </authorList>
    </citation>
    <scope>NUCLEOTIDE SEQUENCE [LARGE SCALE GENOMIC DNA]</scope>
    <source>
        <strain evidence="16 17">SE8</strain>
    </source>
</reference>
<evidence type="ECO:0000256" key="2">
    <source>
        <dbReference type="ARBA" id="ARBA00004358"/>
    </source>
</evidence>
<dbReference type="EMBL" id="CAKM01000256">
    <property type="protein sequence ID" value="CCJ30543.1"/>
    <property type="molecule type" value="Genomic_DNA"/>
</dbReference>
<evidence type="ECO:0000256" key="8">
    <source>
        <dbReference type="ARBA" id="ARBA00022989"/>
    </source>
</evidence>
<protein>
    <recommendedName>
        <fullName evidence="5">Autophagy-related protein 27</fullName>
    </recommendedName>
</protein>
<evidence type="ECO:0000256" key="3">
    <source>
        <dbReference type="ARBA" id="ARBA00004614"/>
    </source>
</evidence>
<dbReference type="GO" id="GO:0031966">
    <property type="term" value="C:mitochondrial membrane"/>
    <property type="evidence" value="ECO:0007669"/>
    <property type="project" value="UniProtKB-SubCell"/>
</dbReference>
<dbReference type="InterPro" id="IPR009011">
    <property type="entry name" value="Man6P_isomerase_rcpt-bd_dom_sf"/>
</dbReference>
<keyword evidence="12" id="KW-0472">Membrane</keyword>
<keyword evidence="8" id="KW-1133">Transmembrane helix</keyword>
<keyword evidence="11" id="KW-0496">Mitochondrion</keyword>
<comment type="similarity">
    <text evidence="4">Belongs to the ATG27 family.</text>
</comment>
<organism evidence="17">
    <name type="scientific">Pneumocystis jirovecii</name>
    <name type="common">Human pneumocystis pneumonia agent</name>
    <dbReference type="NCBI Taxonomy" id="42068"/>
    <lineage>
        <taxon>Eukaryota</taxon>
        <taxon>Fungi</taxon>
        <taxon>Dikarya</taxon>
        <taxon>Ascomycota</taxon>
        <taxon>Taphrinomycotina</taxon>
        <taxon>Pneumocystomycetes</taxon>
        <taxon>Pneumocystaceae</taxon>
        <taxon>Pneumocystis</taxon>
    </lineage>
</organism>
<gene>
    <name evidence="16" type="ORF">PNEJI1_000803</name>
</gene>
<evidence type="ECO:0000256" key="9">
    <source>
        <dbReference type="ARBA" id="ARBA00023006"/>
    </source>
</evidence>
<dbReference type="GO" id="GO:0006914">
    <property type="term" value="P:autophagy"/>
    <property type="evidence" value="ECO:0007669"/>
    <property type="project" value="UniProtKB-KW"/>
</dbReference>
<proteinExistence type="inferred from homology"/>
<keyword evidence="7" id="KW-0732">Signal</keyword>
<comment type="subcellular location">
    <subcellularLocation>
        <location evidence="2">Cytoplasmic vesicle membrane</location>
        <topology evidence="2">Single-pass type I membrane protein</topology>
    </subcellularLocation>
    <subcellularLocation>
        <location evidence="3">Golgi apparatus membrane</location>
        <topology evidence="3">Single-pass type I membrane protein</topology>
    </subcellularLocation>
    <subcellularLocation>
        <location evidence="1">Mitochondrion membrane</location>
        <topology evidence="1">Single-pass membrane protein</topology>
    </subcellularLocation>
</comment>
<dbReference type="GO" id="GO:0030659">
    <property type="term" value="C:cytoplasmic vesicle membrane"/>
    <property type="evidence" value="ECO:0007669"/>
    <property type="project" value="UniProtKB-SubCell"/>
</dbReference>
<sequence length="229" mass="27061">MYSVLWVLALTGFCKNNVNFDLEALDNIYYVTSLYNSDEGIVNRTWSISLCRKLNFDKKISKEYLCSSGANICGVKTLFRDTELIVENVQGLHFDIYSKYLTNNGLQIFFYNAQFRENNLSAMINFICDEKVGVYYHEHDPKFISYSRSHLQLKWKTNTVCKREEKPNIVYHSYGSINYDFYPFTETVKNFSYYFKDYGSQLISFVKQIREPSYRDSDNDSDFRISNNF</sequence>
<dbReference type="InterPro" id="IPR044865">
    <property type="entry name" value="MRH_dom"/>
</dbReference>
<comment type="caution">
    <text evidence="16">The sequence shown here is derived from an EMBL/GenBank/DDBJ whole genome shotgun (WGS) entry which is preliminary data.</text>
</comment>
<dbReference type="STRING" id="1209962.L0PDW1"/>
<evidence type="ECO:0000256" key="12">
    <source>
        <dbReference type="ARBA" id="ARBA00023136"/>
    </source>
</evidence>
<feature type="domain" description="MRH" evidence="15">
    <location>
        <begin position="12"/>
        <end position="163"/>
    </location>
</feature>
<evidence type="ECO:0000256" key="10">
    <source>
        <dbReference type="ARBA" id="ARBA00023034"/>
    </source>
</evidence>
<evidence type="ECO:0000256" key="7">
    <source>
        <dbReference type="ARBA" id="ARBA00022729"/>
    </source>
</evidence>
<dbReference type="PROSITE" id="PS51914">
    <property type="entry name" value="MRH"/>
    <property type="match status" value="1"/>
</dbReference>
<evidence type="ECO:0000313" key="16">
    <source>
        <dbReference type="EMBL" id="CCJ30543.1"/>
    </source>
</evidence>
<evidence type="ECO:0000256" key="4">
    <source>
        <dbReference type="ARBA" id="ARBA00005363"/>
    </source>
</evidence>
<evidence type="ECO:0000256" key="6">
    <source>
        <dbReference type="ARBA" id="ARBA00022692"/>
    </source>
</evidence>